<feature type="region of interest" description="Disordered" evidence="1">
    <location>
        <begin position="1"/>
        <end position="72"/>
    </location>
</feature>
<name>A0ABD0M7Y3_9CAEN</name>
<feature type="compositionally biased region" description="Pro residues" evidence="1">
    <location>
        <begin position="55"/>
        <end position="72"/>
    </location>
</feature>
<evidence type="ECO:0000313" key="3">
    <source>
        <dbReference type="Proteomes" id="UP001519460"/>
    </source>
</evidence>
<organism evidence="2 3">
    <name type="scientific">Batillaria attramentaria</name>
    <dbReference type="NCBI Taxonomy" id="370345"/>
    <lineage>
        <taxon>Eukaryota</taxon>
        <taxon>Metazoa</taxon>
        <taxon>Spiralia</taxon>
        <taxon>Lophotrochozoa</taxon>
        <taxon>Mollusca</taxon>
        <taxon>Gastropoda</taxon>
        <taxon>Caenogastropoda</taxon>
        <taxon>Sorbeoconcha</taxon>
        <taxon>Cerithioidea</taxon>
        <taxon>Batillariidae</taxon>
        <taxon>Batillaria</taxon>
    </lineage>
</organism>
<dbReference type="EMBL" id="JACVVK020000004">
    <property type="protein sequence ID" value="KAK7507534.1"/>
    <property type="molecule type" value="Genomic_DNA"/>
</dbReference>
<dbReference type="Proteomes" id="UP001519460">
    <property type="component" value="Unassembled WGS sequence"/>
</dbReference>
<proteinExistence type="predicted"/>
<evidence type="ECO:0000313" key="2">
    <source>
        <dbReference type="EMBL" id="KAK7507534.1"/>
    </source>
</evidence>
<keyword evidence="3" id="KW-1185">Reference proteome</keyword>
<protein>
    <submittedName>
        <fullName evidence="2">Uncharacterized protein</fullName>
    </submittedName>
</protein>
<reference evidence="2 3" key="1">
    <citation type="journal article" date="2023" name="Sci. Data">
        <title>Genome assembly of the Korean intertidal mud-creeper Batillaria attramentaria.</title>
        <authorList>
            <person name="Patra A.K."/>
            <person name="Ho P.T."/>
            <person name="Jun S."/>
            <person name="Lee S.J."/>
            <person name="Kim Y."/>
            <person name="Won Y.J."/>
        </authorList>
    </citation>
    <scope>NUCLEOTIDE SEQUENCE [LARGE SCALE GENOMIC DNA]</scope>
    <source>
        <strain evidence="2">Wonlab-2016</strain>
    </source>
</reference>
<dbReference type="AlphaFoldDB" id="A0ABD0M7Y3"/>
<feature type="compositionally biased region" description="Low complexity" evidence="1">
    <location>
        <begin position="40"/>
        <end position="54"/>
    </location>
</feature>
<gene>
    <name evidence="2" type="ORF">BaRGS_00001469</name>
</gene>
<comment type="caution">
    <text evidence="2">The sequence shown here is derived from an EMBL/GenBank/DDBJ whole genome shotgun (WGS) entry which is preliminary data.</text>
</comment>
<accession>A0ABD0M7Y3</accession>
<evidence type="ECO:0000256" key="1">
    <source>
        <dbReference type="SAM" id="MobiDB-lite"/>
    </source>
</evidence>
<sequence length="72" mass="7559">MSVEENVPFGENGIEKSDSEVGCPVSSSLYYPAPLPPVQLAPLPDQPLSSTPAADPQPPPPSLPSPPLAYKY</sequence>